<evidence type="ECO:0000313" key="2">
    <source>
        <dbReference type="EMBL" id="SIN89906.1"/>
    </source>
</evidence>
<dbReference type="NCBIfam" id="TIGR01444">
    <property type="entry name" value="fkbM_fam"/>
    <property type="match status" value="1"/>
</dbReference>
<proteinExistence type="predicted"/>
<keyword evidence="2" id="KW-0808">Transferase</keyword>
<dbReference type="GO" id="GO:0008171">
    <property type="term" value="F:O-methyltransferase activity"/>
    <property type="evidence" value="ECO:0007669"/>
    <property type="project" value="TreeGrafter"/>
</dbReference>
<dbReference type="InterPro" id="IPR053188">
    <property type="entry name" value="FkbM_Methyltransferase"/>
</dbReference>
<evidence type="ECO:0000313" key="3">
    <source>
        <dbReference type="Proteomes" id="UP000184932"/>
    </source>
</evidence>
<dbReference type="Gene3D" id="3.40.50.150">
    <property type="entry name" value="Vaccinia Virus protein VP39"/>
    <property type="match status" value="1"/>
</dbReference>
<protein>
    <submittedName>
        <fullName evidence="2">Methyltransferase, FkbM family</fullName>
    </submittedName>
</protein>
<reference evidence="3" key="1">
    <citation type="submission" date="2016-11" db="EMBL/GenBank/DDBJ databases">
        <authorList>
            <person name="Varghese N."/>
            <person name="Submissions S."/>
        </authorList>
    </citation>
    <scope>NUCLEOTIDE SEQUENCE [LARGE SCALE GENOMIC DNA]</scope>
    <source>
        <strain evidence="3">DSM 29440</strain>
    </source>
</reference>
<dbReference type="RefSeq" id="WP_074255428.1">
    <property type="nucleotide sequence ID" value="NZ_FSRL01000001.1"/>
</dbReference>
<gene>
    <name evidence="2" type="ORF">SAMN05444002_1344</name>
</gene>
<keyword evidence="2" id="KW-0489">Methyltransferase</keyword>
<dbReference type="STRING" id="1217970.SAMN05444002_1344"/>
<dbReference type="EMBL" id="FSRL01000001">
    <property type="protein sequence ID" value="SIN89906.1"/>
    <property type="molecule type" value="Genomic_DNA"/>
</dbReference>
<organism evidence="2 3">
    <name type="scientific">Vannielia litorea</name>
    <dbReference type="NCBI Taxonomy" id="1217970"/>
    <lineage>
        <taxon>Bacteria</taxon>
        <taxon>Pseudomonadati</taxon>
        <taxon>Pseudomonadota</taxon>
        <taxon>Alphaproteobacteria</taxon>
        <taxon>Rhodobacterales</taxon>
        <taxon>Paracoccaceae</taxon>
        <taxon>Vannielia</taxon>
    </lineage>
</organism>
<dbReference type="Pfam" id="PF05050">
    <property type="entry name" value="Methyltransf_21"/>
    <property type="match status" value="1"/>
</dbReference>
<feature type="domain" description="Methyltransferase FkbM" evidence="1">
    <location>
        <begin position="45"/>
        <end position="193"/>
    </location>
</feature>
<dbReference type="PANTHER" id="PTHR36973:SF4">
    <property type="entry name" value="NODULATION PROTEIN"/>
    <property type="match status" value="1"/>
</dbReference>
<dbReference type="AlphaFoldDB" id="A0A1N6F3W3"/>
<sequence>MAVNSKKRAEWLIAQLNLEREMNLADIGARLTKEKPGYGLVMAVGAARLHAFEPEPEAFAEIEASKPERTTLYNAAVGKPGKATFYAHQIGSLSSVFKFSEACARYLNKGFWTKREVTEIPMTLVALDEVKGFPRLDFLKMDVQGAELDVMKGGEHTLSEAVMVVPEVRFYQMYEGEPTWAELDTELRRQGFVLHKFLHQKSVLLGSRRWKQFKPKSGSQLLDGDAVYIRNMEEPENMSDFQLKALAVMAETVAESHDLCAFCLTLLQDRGAIASHVLGHYMGRVPAEVLRAAEPKPESAPDAAATETEA</sequence>
<dbReference type="SUPFAM" id="SSF53335">
    <property type="entry name" value="S-adenosyl-L-methionine-dependent methyltransferases"/>
    <property type="match status" value="1"/>
</dbReference>
<dbReference type="GO" id="GO:0032259">
    <property type="term" value="P:methylation"/>
    <property type="evidence" value="ECO:0007669"/>
    <property type="project" value="UniProtKB-KW"/>
</dbReference>
<accession>A0A1N6F3W3</accession>
<dbReference type="OrthoDB" id="292760at2"/>
<dbReference type="PANTHER" id="PTHR36973">
    <property type="entry name" value="SLL1456 PROTEIN-RELATED"/>
    <property type="match status" value="1"/>
</dbReference>
<dbReference type="InterPro" id="IPR029063">
    <property type="entry name" value="SAM-dependent_MTases_sf"/>
</dbReference>
<dbReference type="Proteomes" id="UP000184932">
    <property type="component" value="Unassembled WGS sequence"/>
</dbReference>
<evidence type="ECO:0000259" key="1">
    <source>
        <dbReference type="Pfam" id="PF05050"/>
    </source>
</evidence>
<keyword evidence="3" id="KW-1185">Reference proteome</keyword>
<name>A0A1N6F3W3_9RHOB</name>
<dbReference type="InterPro" id="IPR006342">
    <property type="entry name" value="FkbM_mtfrase"/>
</dbReference>